<keyword evidence="3" id="KW-1185">Reference proteome</keyword>
<dbReference type="OrthoDB" id="648213at2"/>
<evidence type="ECO:0000313" key="3">
    <source>
        <dbReference type="Proteomes" id="UP000241808"/>
    </source>
</evidence>
<dbReference type="Proteomes" id="UP000241808">
    <property type="component" value="Unassembled WGS sequence"/>
</dbReference>
<reference evidence="2 3" key="1">
    <citation type="submission" date="2018-04" db="EMBL/GenBank/DDBJ databases">
        <title>Genomic Encyclopedia of Archaeal and Bacterial Type Strains, Phase II (KMG-II): from individual species to whole genera.</title>
        <authorList>
            <person name="Goeker M."/>
        </authorList>
    </citation>
    <scope>NUCLEOTIDE SEQUENCE [LARGE SCALE GENOMIC DNA]</scope>
    <source>
        <strain evidence="2 3">DSM 25521</strain>
    </source>
</reference>
<accession>A0A2T4ZG80</accession>
<dbReference type="SMART" id="SM00953">
    <property type="entry name" value="RES"/>
    <property type="match status" value="1"/>
</dbReference>
<evidence type="ECO:0000259" key="1">
    <source>
        <dbReference type="SMART" id="SM00953"/>
    </source>
</evidence>
<dbReference type="AlphaFoldDB" id="A0A2T4ZG80"/>
<dbReference type="Pfam" id="PF08808">
    <property type="entry name" value="RES"/>
    <property type="match status" value="1"/>
</dbReference>
<proteinExistence type="predicted"/>
<gene>
    <name evidence="2" type="ORF">C8P69_102317</name>
</gene>
<dbReference type="EMBL" id="PZZL01000002">
    <property type="protein sequence ID" value="PTM60932.1"/>
    <property type="molecule type" value="Genomic_DNA"/>
</dbReference>
<organism evidence="2 3">
    <name type="scientific">Phreatobacter oligotrophus</name>
    <dbReference type="NCBI Taxonomy" id="1122261"/>
    <lineage>
        <taxon>Bacteria</taxon>
        <taxon>Pseudomonadati</taxon>
        <taxon>Pseudomonadota</taxon>
        <taxon>Alphaproteobacteria</taxon>
        <taxon>Hyphomicrobiales</taxon>
        <taxon>Phreatobacteraceae</taxon>
        <taxon>Phreatobacter</taxon>
    </lineage>
</organism>
<dbReference type="RefSeq" id="WP_108174864.1">
    <property type="nucleotide sequence ID" value="NZ_PZZL01000002.1"/>
</dbReference>
<name>A0A2T4ZG80_9HYPH</name>
<evidence type="ECO:0000313" key="2">
    <source>
        <dbReference type="EMBL" id="PTM60932.1"/>
    </source>
</evidence>
<sequence length="170" mass="18323">MTPLPLTRYRGLAYRAHDPRWAFAPTSGAGAAIHGGRFNPKGMAALYLALTIEGMFAEVSHGFAHRFPPLTVVTYDVDCADILDLTTEAGRAATGTDLTILGCAWMLERAEGRTPPSWTLAQRLIAAGAAGVLVPSFATGATEGMRNLVLWRWGGEQQRVVPWDEEGRLG</sequence>
<comment type="caution">
    <text evidence="2">The sequence shown here is derived from an EMBL/GenBank/DDBJ whole genome shotgun (WGS) entry which is preliminary data.</text>
</comment>
<feature type="domain" description="RES" evidence="1">
    <location>
        <begin position="25"/>
        <end position="162"/>
    </location>
</feature>
<protein>
    <submittedName>
        <fullName evidence="2">RES domain-containing protein</fullName>
    </submittedName>
</protein>
<dbReference type="InterPro" id="IPR014914">
    <property type="entry name" value="RES_dom"/>
</dbReference>